<comment type="caution">
    <text evidence="2">The sequence shown here is derived from an EMBL/GenBank/DDBJ whole genome shotgun (WGS) entry which is preliminary data.</text>
</comment>
<evidence type="ECO:0000313" key="3">
    <source>
        <dbReference type="Proteomes" id="UP000838756"/>
    </source>
</evidence>
<dbReference type="EMBL" id="CAKXAJ010026225">
    <property type="protein sequence ID" value="CAH2263057.1"/>
    <property type="molecule type" value="Genomic_DNA"/>
</dbReference>
<protein>
    <submittedName>
        <fullName evidence="2">Jg10842 protein</fullName>
    </submittedName>
</protein>
<reference evidence="2" key="1">
    <citation type="submission" date="2022-03" db="EMBL/GenBank/DDBJ databases">
        <authorList>
            <person name="Lindestad O."/>
        </authorList>
    </citation>
    <scope>NUCLEOTIDE SEQUENCE</scope>
</reference>
<organism evidence="2 3">
    <name type="scientific">Pararge aegeria aegeria</name>
    <dbReference type="NCBI Taxonomy" id="348720"/>
    <lineage>
        <taxon>Eukaryota</taxon>
        <taxon>Metazoa</taxon>
        <taxon>Ecdysozoa</taxon>
        <taxon>Arthropoda</taxon>
        <taxon>Hexapoda</taxon>
        <taxon>Insecta</taxon>
        <taxon>Pterygota</taxon>
        <taxon>Neoptera</taxon>
        <taxon>Endopterygota</taxon>
        <taxon>Lepidoptera</taxon>
        <taxon>Glossata</taxon>
        <taxon>Ditrysia</taxon>
        <taxon>Papilionoidea</taxon>
        <taxon>Nymphalidae</taxon>
        <taxon>Satyrinae</taxon>
        <taxon>Satyrini</taxon>
        <taxon>Parargina</taxon>
        <taxon>Pararge</taxon>
    </lineage>
</organism>
<dbReference type="AlphaFoldDB" id="A0A8S4SFX3"/>
<accession>A0A8S4SFX3</accession>
<evidence type="ECO:0000313" key="2">
    <source>
        <dbReference type="EMBL" id="CAH2263057.1"/>
    </source>
</evidence>
<feature type="region of interest" description="Disordered" evidence="1">
    <location>
        <begin position="1"/>
        <end position="49"/>
    </location>
</feature>
<proteinExistence type="predicted"/>
<evidence type="ECO:0000256" key="1">
    <source>
        <dbReference type="SAM" id="MobiDB-lite"/>
    </source>
</evidence>
<keyword evidence="3" id="KW-1185">Reference proteome</keyword>
<gene>
    <name evidence="2" type="primary">jg10842</name>
    <name evidence="2" type="ORF">PAEG_LOCUS24308</name>
</gene>
<dbReference type="Proteomes" id="UP000838756">
    <property type="component" value="Unassembled WGS sequence"/>
</dbReference>
<sequence>MGPIRGLEHSAGVGENHARSVSTLSNQNDNQLSPTSRGAEVAMNGPHSWANVGVQSCWNSDPEPVSAALIDTEEGQTT</sequence>
<name>A0A8S4SFX3_9NEOP</name>
<feature type="compositionally biased region" description="Polar residues" evidence="1">
    <location>
        <begin position="19"/>
        <end position="36"/>
    </location>
</feature>